<dbReference type="AlphaFoldDB" id="A0A7W3TTH6"/>
<dbReference type="RefSeq" id="WP_182599008.1">
    <property type="nucleotide sequence ID" value="NZ_JACIVC010000069.1"/>
</dbReference>
<dbReference type="Proteomes" id="UP000518316">
    <property type="component" value="Unassembled WGS sequence"/>
</dbReference>
<evidence type="ECO:0000259" key="1">
    <source>
        <dbReference type="Pfam" id="PF02371"/>
    </source>
</evidence>
<dbReference type="GO" id="GO:0006313">
    <property type="term" value="P:DNA transposition"/>
    <property type="evidence" value="ECO:0007669"/>
    <property type="project" value="InterPro"/>
</dbReference>
<keyword evidence="3" id="KW-1185">Reference proteome</keyword>
<dbReference type="GO" id="GO:0004803">
    <property type="term" value="F:transposase activity"/>
    <property type="evidence" value="ECO:0007669"/>
    <property type="project" value="InterPro"/>
</dbReference>
<comment type="caution">
    <text evidence="2">The sequence shown here is derived from an EMBL/GenBank/DDBJ whole genome shotgun (WGS) entry which is preliminary data.</text>
</comment>
<protein>
    <submittedName>
        <fullName evidence="2">Transposase</fullName>
    </submittedName>
</protein>
<evidence type="ECO:0000313" key="2">
    <source>
        <dbReference type="EMBL" id="MBB1070564.1"/>
    </source>
</evidence>
<dbReference type="GO" id="GO:0003677">
    <property type="term" value="F:DNA binding"/>
    <property type="evidence" value="ECO:0007669"/>
    <property type="project" value="InterPro"/>
</dbReference>
<sequence>MIFKFGTYKKLNAFVGIDLNRYQSGQNIKGDSINRRGNTYA</sequence>
<organism evidence="2 3">
    <name type="scientific">Limosilactobacillus albertensis</name>
    <dbReference type="NCBI Taxonomy" id="2759752"/>
    <lineage>
        <taxon>Bacteria</taxon>
        <taxon>Bacillati</taxon>
        <taxon>Bacillota</taxon>
        <taxon>Bacilli</taxon>
        <taxon>Lactobacillales</taxon>
        <taxon>Lactobacillaceae</taxon>
        <taxon>Limosilactobacillus</taxon>
    </lineage>
</organism>
<reference evidence="2 3" key="1">
    <citation type="submission" date="2020-07" db="EMBL/GenBank/DDBJ databases">
        <title>Description of Limosilactobacillus balticus sp. nov., Limosilactobacillus agrestis sp. nov., Limosilactobacillus albertensis sp. nov., Limosilactobacillus rudii sp. nov., Limosilactobacillus fastidiosus sp. nov., five novel Limosilactobacillus species isolated from the vertebrate gastrointestinal tract, and proposal of 6 subspecies of Limosilactobacillus reuteri adapted to the gastrointestinal tract of specific vertebrate hosts.</title>
        <authorList>
            <person name="Li F."/>
            <person name="Cheng C."/>
            <person name="Zheng J."/>
            <person name="Quevedo R.M."/>
            <person name="Li J."/>
            <person name="Roos S."/>
            <person name="Gaenzle M.G."/>
            <person name="Walter J."/>
        </authorList>
    </citation>
    <scope>NUCLEOTIDE SEQUENCE [LARGE SCALE GENOMIC DNA]</scope>
    <source>
        <strain evidence="2 3">RRLNB_1_1</strain>
    </source>
</reference>
<dbReference type="Pfam" id="PF02371">
    <property type="entry name" value="Transposase_20"/>
    <property type="match status" value="1"/>
</dbReference>
<accession>A0A7W3TTH6</accession>
<feature type="domain" description="Transposase IS116/IS110/IS902 C-terminal" evidence="1">
    <location>
        <begin position="4"/>
        <end position="40"/>
    </location>
</feature>
<dbReference type="InterPro" id="IPR003346">
    <property type="entry name" value="Transposase_20"/>
</dbReference>
<proteinExistence type="predicted"/>
<gene>
    <name evidence="2" type="ORF">H5S40_10440</name>
</gene>
<dbReference type="EMBL" id="JACIVC010000069">
    <property type="protein sequence ID" value="MBB1070564.1"/>
    <property type="molecule type" value="Genomic_DNA"/>
</dbReference>
<evidence type="ECO:0000313" key="3">
    <source>
        <dbReference type="Proteomes" id="UP000518316"/>
    </source>
</evidence>
<name>A0A7W3TTH6_9LACO</name>